<dbReference type="Proteomes" id="UP000324222">
    <property type="component" value="Unassembled WGS sequence"/>
</dbReference>
<comment type="caution">
    <text evidence="4">The sequence shown here is derived from an EMBL/GenBank/DDBJ whole genome shotgun (WGS) entry which is preliminary data.</text>
</comment>
<proteinExistence type="predicted"/>
<evidence type="ECO:0000256" key="1">
    <source>
        <dbReference type="ARBA" id="ARBA00004123"/>
    </source>
</evidence>
<organism evidence="4 5">
    <name type="scientific">Portunus trituberculatus</name>
    <name type="common">Swimming crab</name>
    <name type="synonym">Neptunus trituberculatus</name>
    <dbReference type="NCBI Taxonomy" id="210409"/>
    <lineage>
        <taxon>Eukaryota</taxon>
        <taxon>Metazoa</taxon>
        <taxon>Ecdysozoa</taxon>
        <taxon>Arthropoda</taxon>
        <taxon>Crustacea</taxon>
        <taxon>Multicrustacea</taxon>
        <taxon>Malacostraca</taxon>
        <taxon>Eumalacostraca</taxon>
        <taxon>Eucarida</taxon>
        <taxon>Decapoda</taxon>
        <taxon>Pleocyemata</taxon>
        <taxon>Brachyura</taxon>
        <taxon>Eubrachyura</taxon>
        <taxon>Portunoidea</taxon>
        <taxon>Portunidae</taxon>
        <taxon>Portuninae</taxon>
        <taxon>Portunus</taxon>
    </lineage>
</organism>
<dbReference type="Pfam" id="PF13934">
    <property type="entry name" value="ELYS"/>
    <property type="match status" value="1"/>
</dbReference>
<evidence type="ECO:0000256" key="2">
    <source>
        <dbReference type="ARBA" id="ARBA00023242"/>
    </source>
</evidence>
<protein>
    <submittedName>
        <fullName evidence="4">Protein ELYS</fullName>
    </submittedName>
</protein>
<feature type="domain" description="ELYS-like" evidence="3">
    <location>
        <begin position="5"/>
        <end position="80"/>
    </location>
</feature>
<dbReference type="GO" id="GO:0005634">
    <property type="term" value="C:nucleus"/>
    <property type="evidence" value="ECO:0007669"/>
    <property type="project" value="UniProtKB-SubCell"/>
</dbReference>
<dbReference type="AlphaFoldDB" id="A0A5B7K6T2"/>
<accession>A0A5B7K6T2</accession>
<comment type="subcellular location">
    <subcellularLocation>
        <location evidence="1">Nucleus</location>
    </subcellularLocation>
</comment>
<sequence length="99" mass="11517">MRQPPKVDLDDIRLHLTLLLANKLVREAFHYQRAHRTTANTEDLLQHFFTGCEQQGRLESVIHLPLSPLEEAALVTYLRTSTSTSAHDYLLVYYLQRAR</sequence>
<evidence type="ECO:0000313" key="4">
    <source>
        <dbReference type="EMBL" id="MPD02294.1"/>
    </source>
</evidence>
<dbReference type="PANTHER" id="PTHR21583:SF8">
    <property type="entry name" value="PROTEIN ELYS"/>
    <property type="match status" value="1"/>
</dbReference>
<dbReference type="EMBL" id="VSRR010130763">
    <property type="protein sequence ID" value="MPD02294.1"/>
    <property type="molecule type" value="Genomic_DNA"/>
</dbReference>
<dbReference type="OrthoDB" id="6513151at2759"/>
<keyword evidence="2" id="KW-0539">Nucleus</keyword>
<dbReference type="InterPro" id="IPR025151">
    <property type="entry name" value="ELYS_dom"/>
</dbReference>
<evidence type="ECO:0000313" key="5">
    <source>
        <dbReference type="Proteomes" id="UP000324222"/>
    </source>
</evidence>
<dbReference type="InterPro" id="IPR052620">
    <property type="entry name" value="ELYS/MEL-28_NucAsmblyFactor"/>
</dbReference>
<gene>
    <name evidence="4" type="primary">AHCTF1</name>
    <name evidence="4" type="ORF">E2C01_097869</name>
</gene>
<name>A0A5B7K6T2_PORTR</name>
<keyword evidence="5" id="KW-1185">Reference proteome</keyword>
<dbReference type="PANTHER" id="PTHR21583">
    <property type="entry name" value="ELYS PROTEIN"/>
    <property type="match status" value="1"/>
</dbReference>
<evidence type="ECO:0000259" key="3">
    <source>
        <dbReference type="Pfam" id="PF13934"/>
    </source>
</evidence>
<reference evidence="4 5" key="1">
    <citation type="submission" date="2019-05" db="EMBL/GenBank/DDBJ databases">
        <title>Another draft genome of Portunus trituberculatus and its Hox gene families provides insights of decapod evolution.</title>
        <authorList>
            <person name="Jeong J.-H."/>
            <person name="Song I."/>
            <person name="Kim S."/>
            <person name="Choi T."/>
            <person name="Kim D."/>
            <person name="Ryu S."/>
            <person name="Kim W."/>
        </authorList>
    </citation>
    <scope>NUCLEOTIDE SEQUENCE [LARGE SCALE GENOMIC DNA]</scope>
    <source>
        <tissue evidence="4">Muscle</tissue>
    </source>
</reference>